<dbReference type="Gene3D" id="3.40.50.1820">
    <property type="entry name" value="alpha/beta hydrolase"/>
    <property type="match status" value="1"/>
</dbReference>
<evidence type="ECO:0000313" key="4">
    <source>
        <dbReference type="EMBL" id="MBK0331017.1"/>
    </source>
</evidence>
<dbReference type="EMBL" id="JAEDAJ010000002">
    <property type="protein sequence ID" value="MBK0331017.1"/>
    <property type="molecule type" value="Genomic_DNA"/>
</dbReference>
<gene>
    <name evidence="4" type="ORF">I8D64_06330</name>
</gene>
<sequence>MPADLPSETPSPSPTQPPHGDMARRMRDLGDAAGWEEVDEEVREAWDAPYGEAEEWAVGTLDREIPGPHGPVPVRVYTPQGPSFSARPLLVWCHGGSFMHGDLEMPEADQVARGVAGRADAVVVSVDYRLCDEPPEMGGNPARSVGGSRGGVHAPIPGDDVCAVVHWARESADELGADPLRIALGGASAGGNLAAATTLRLTEEGIPLAASLLMYPVAHASLPEPTAEEEAALSVTPPVLRFPPETMQIMRTAYVGGDPEAAGAAVFPAFASAERLAALPRTFIESDEFDDLRVSSRAYADQLAQADVDVEHVVRRGVSHGHLNRVGLREARESMDRMAQIMREL</sequence>
<dbReference type="PANTHER" id="PTHR48081:SF8">
    <property type="entry name" value="ALPHA_BETA HYDROLASE FOLD-3 DOMAIN-CONTAINING PROTEIN-RELATED"/>
    <property type="match status" value="1"/>
</dbReference>
<keyword evidence="1 4" id="KW-0378">Hydrolase</keyword>
<evidence type="ECO:0000256" key="2">
    <source>
        <dbReference type="SAM" id="MobiDB-lite"/>
    </source>
</evidence>
<feature type="region of interest" description="Disordered" evidence="2">
    <location>
        <begin position="1"/>
        <end position="31"/>
    </location>
</feature>
<proteinExistence type="predicted"/>
<keyword evidence="5" id="KW-1185">Reference proteome</keyword>
<dbReference type="GO" id="GO:0016787">
    <property type="term" value="F:hydrolase activity"/>
    <property type="evidence" value="ECO:0007669"/>
    <property type="project" value="UniProtKB-KW"/>
</dbReference>
<protein>
    <submittedName>
        <fullName evidence="4">Alpha/beta hydrolase fold domain-containing protein</fullName>
    </submittedName>
</protein>
<dbReference type="PANTHER" id="PTHR48081">
    <property type="entry name" value="AB HYDROLASE SUPERFAMILY PROTEIN C4A8.06C"/>
    <property type="match status" value="1"/>
</dbReference>
<dbReference type="InterPro" id="IPR013094">
    <property type="entry name" value="AB_hydrolase_3"/>
</dbReference>
<dbReference type="SUPFAM" id="SSF53474">
    <property type="entry name" value="alpha/beta-Hydrolases"/>
    <property type="match status" value="1"/>
</dbReference>
<evidence type="ECO:0000259" key="3">
    <source>
        <dbReference type="Pfam" id="PF07859"/>
    </source>
</evidence>
<dbReference type="Proteomes" id="UP000612352">
    <property type="component" value="Unassembled WGS sequence"/>
</dbReference>
<dbReference type="Pfam" id="PF07859">
    <property type="entry name" value="Abhydrolase_3"/>
    <property type="match status" value="2"/>
</dbReference>
<organism evidence="4 5">
    <name type="scientific">Brachybacterium halotolerans</name>
    <dbReference type="NCBI Taxonomy" id="2795215"/>
    <lineage>
        <taxon>Bacteria</taxon>
        <taxon>Bacillati</taxon>
        <taxon>Actinomycetota</taxon>
        <taxon>Actinomycetes</taxon>
        <taxon>Micrococcales</taxon>
        <taxon>Dermabacteraceae</taxon>
        <taxon>Brachybacterium</taxon>
    </lineage>
</organism>
<comment type="caution">
    <text evidence="4">The sequence shown here is derived from an EMBL/GenBank/DDBJ whole genome shotgun (WGS) entry which is preliminary data.</text>
</comment>
<accession>A0ABS1BA18</accession>
<name>A0ABS1BA18_9MICO</name>
<reference evidence="4 5" key="1">
    <citation type="submission" date="2020-12" db="EMBL/GenBank/DDBJ databases">
        <title>Brachybacterium sp. MASK1Z-5, whole genome shotgun sequence.</title>
        <authorList>
            <person name="Tuo L."/>
        </authorList>
    </citation>
    <scope>NUCLEOTIDE SEQUENCE [LARGE SCALE GENOMIC DNA]</scope>
    <source>
        <strain evidence="4 5">MASK1Z-5</strain>
    </source>
</reference>
<feature type="domain" description="Alpha/beta hydrolase fold-3" evidence="3">
    <location>
        <begin position="90"/>
        <end position="131"/>
    </location>
</feature>
<dbReference type="InterPro" id="IPR050300">
    <property type="entry name" value="GDXG_lipolytic_enzyme"/>
</dbReference>
<feature type="compositionally biased region" description="Basic and acidic residues" evidence="2">
    <location>
        <begin position="21"/>
        <end position="30"/>
    </location>
</feature>
<evidence type="ECO:0000313" key="5">
    <source>
        <dbReference type="Proteomes" id="UP000612352"/>
    </source>
</evidence>
<evidence type="ECO:0000256" key="1">
    <source>
        <dbReference type="ARBA" id="ARBA00022801"/>
    </source>
</evidence>
<feature type="domain" description="Alpha/beta hydrolase fold-3" evidence="3">
    <location>
        <begin position="154"/>
        <end position="322"/>
    </location>
</feature>
<dbReference type="InterPro" id="IPR029058">
    <property type="entry name" value="AB_hydrolase_fold"/>
</dbReference>